<evidence type="ECO:0000256" key="5">
    <source>
        <dbReference type="ARBA" id="ARBA00022679"/>
    </source>
</evidence>
<keyword evidence="10" id="KW-0449">Lipoprotein</keyword>
<comment type="similarity">
    <text evidence="14">Belongs to the protein kinase superfamily.</text>
</comment>
<evidence type="ECO:0000256" key="4">
    <source>
        <dbReference type="ARBA" id="ARBA00022527"/>
    </source>
</evidence>
<feature type="compositionally biased region" description="Polar residues" evidence="15">
    <location>
        <begin position="369"/>
        <end position="383"/>
    </location>
</feature>
<comment type="subcellular location">
    <subcellularLocation>
        <location evidence="1">Cell membrane</location>
        <topology evidence="1">Lipid-anchor</topology>
    </subcellularLocation>
</comment>
<dbReference type="PROSITE" id="PS00107">
    <property type="entry name" value="PROTEIN_KINASE_ATP"/>
    <property type="match status" value="1"/>
</dbReference>
<dbReference type="Pfam" id="PF00069">
    <property type="entry name" value="Pkinase"/>
    <property type="match status" value="1"/>
</dbReference>
<keyword evidence="7" id="KW-0418">Kinase</keyword>
<feature type="region of interest" description="Disordered" evidence="15">
    <location>
        <begin position="369"/>
        <end position="400"/>
    </location>
</feature>
<evidence type="ECO:0000256" key="13">
    <source>
        <dbReference type="PROSITE-ProRule" id="PRU10141"/>
    </source>
</evidence>
<dbReference type="InterPro" id="IPR011009">
    <property type="entry name" value="Kinase-like_dom_sf"/>
</dbReference>
<dbReference type="PROSITE" id="PS50011">
    <property type="entry name" value="PROTEIN_KINASE_DOM"/>
    <property type="match status" value="1"/>
</dbReference>
<dbReference type="PANTHER" id="PTHR47985">
    <property type="entry name" value="OS07G0668900 PROTEIN"/>
    <property type="match status" value="1"/>
</dbReference>
<proteinExistence type="inferred from homology"/>
<keyword evidence="9" id="KW-0472">Membrane</keyword>
<dbReference type="AlphaFoldDB" id="A0A835G121"/>
<dbReference type="InterPro" id="IPR008271">
    <property type="entry name" value="Ser/Thr_kinase_AS"/>
</dbReference>
<evidence type="ECO:0000256" key="3">
    <source>
        <dbReference type="ARBA" id="ARBA00022475"/>
    </source>
</evidence>
<evidence type="ECO:0000256" key="15">
    <source>
        <dbReference type="SAM" id="MobiDB-lite"/>
    </source>
</evidence>
<dbReference type="EC" id="2.7.11.1" evidence="2"/>
<keyword evidence="4 14" id="KW-0723">Serine/threonine-protein kinase</keyword>
<accession>A0A835G121</accession>
<dbReference type="GO" id="GO:0005886">
    <property type="term" value="C:plasma membrane"/>
    <property type="evidence" value="ECO:0007669"/>
    <property type="project" value="UniProtKB-SubCell"/>
</dbReference>
<dbReference type="EMBL" id="JACEFO010000138">
    <property type="protein sequence ID" value="KAF8780497.1"/>
    <property type="molecule type" value="Genomic_DNA"/>
</dbReference>
<keyword evidence="18" id="KW-1185">Reference proteome</keyword>
<feature type="binding site" evidence="13">
    <location>
        <position position="110"/>
    </location>
    <ligand>
        <name>ATP</name>
        <dbReference type="ChEBI" id="CHEBI:30616"/>
    </ligand>
</feature>
<evidence type="ECO:0000256" key="10">
    <source>
        <dbReference type="ARBA" id="ARBA00023288"/>
    </source>
</evidence>
<dbReference type="Proteomes" id="UP000636709">
    <property type="component" value="Unassembled WGS sequence"/>
</dbReference>
<dbReference type="PANTHER" id="PTHR47985:SF3">
    <property type="entry name" value="SERINE_THREONINE-PROTEIN KINASE PBL21-RELATED"/>
    <property type="match status" value="1"/>
</dbReference>
<evidence type="ECO:0000256" key="8">
    <source>
        <dbReference type="ARBA" id="ARBA00022840"/>
    </source>
</evidence>
<dbReference type="GO" id="GO:0005524">
    <property type="term" value="F:ATP binding"/>
    <property type="evidence" value="ECO:0007669"/>
    <property type="project" value="UniProtKB-UniRule"/>
</dbReference>
<evidence type="ECO:0000256" key="11">
    <source>
        <dbReference type="ARBA" id="ARBA00047899"/>
    </source>
</evidence>
<evidence type="ECO:0000256" key="2">
    <source>
        <dbReference type="ARBA" id="ARBA00012513"/>
    </source>
</evidence>
<evidence type="ECO:0000256" key="12">
    <source>
        <dbReference type="ARBA" id="ARBA00048679"/>
    </source>
</evidence>
<keyword evidence="5" id="KW-0808">Transferase</keyword>
<name>A0A835G121_9POAL</name>
<evidence type="ECO:0000313" key="18">
    <source>
        <dbReference type="Proteomes" id="UP000636709"/>
    </source>
</evidence>
<dbReference type="InterPro" id="IPR000719">
    <property type="entry name" value="Prot_kinase_dom"/>
</dbReference>
<comment type="catalytic activity">
    <reaction evidence="12">
        <text>L-seryl-[protein] + ATP = O-phospho-L-seryl-[protein] + ADP + H(+)</text>
        <dbReference type="Rhea" id="RHEA:17989"/>
        <dbReference type="Rhea" id="RHEA-COMP:9863"/>
        <dbReference type="Rhea" id="RHEA-COMP:11604"/>
        <dbReference type="ChEBI" id="CHEBI:15378"/>
        <dbReference type="ChEBI" id="CHEBI:29999"/>
        <dbReference type="ChEBI" id="CHEBI:30616"/>
        <dbReference type="ChEBI" id="CHEBI:83421"/>
        <dbReference type="ChEBI" id="CHEBI:456216"/>
        <dbReference type="EC" id="2.7.11.1"/>
    </reaction>
</comment>
<dbReference type="PROSITE" id="PS00108">
    <property type="entry name" value="PROTEIN_KINASE_ST"/>
    <property type="match status" value="1"/>
</dbReference>
<feature type="domain" description="Protein kinase" evidence="16">
    <location>
        <begin position="83"/>
        <end position="364"/>
    </location>
</feature>
<organism evidence="17 18">
    <name type="scientific">Digitaria exilis</name>
    <dbReference type="NCBI Taxonomy" id="1010633"/>
    <lineage>
        <taxon>Eukaryota</taxon>
        <taxon>Viridiplantae</taxon>
        <taxon>Streptophyta</taxon>
        <taxon>Embryophyta</taxon>
        <taxon>Tracheophyta</taxon>
        <taxon>Spermatophyta</taxon>
        <taxon>Magnoliopsida</taxon>
        <taxon>Liliopsida</taxon>
        <taxon>Poales</taxon>
        <taxon>Poaceae</taxon>
        <taxon>PACMAD clade</taxon>
        <taxon>Panicoideae</taxon>
        <taxon>Panicodae</taxon>
        <taxon>Paniceae</taxon>
        <taxon>Anthephorinae</taxon>
        <taxon>Digitaria</taxon>
    </lineage>
</organism>
<sequence>MSCFGCFAPEADEDVKPAKPDDSSGPFSISVRSLLGWILCLGLLPDFRWETGADARRKVAPDVANGYAHSFTFKDLLVATGYFNEANFIGEGGFGKVYKGKINGQMVAVKQLAQDGVQGRNEFLVEVLMLTVLSHPNLVSLVGFCAQGDERLLVYEYMPFGSLERHLFDVPLGKKPLDWNTRVRIAVGVAEGLSYLHNVADPPVIYRDMKAANILLGEDFSPKLSDFGLAKVGPVGDRTHVSTRVMGTYGYCAPDYVVSGKLTMKSDIYSFGVLLLELITGRRIYDASRPKPEQSLLTWSRPFLHDKRKFYRLADPALLGCYPSSALNQLVVISIMCLQDQPHVRPIIADVVVGLNHVASQPYALERSSVTMSSPGNSGSPQFVRTSSRRRGVRRTSQYA</sequence>
<evidence type="ECO:0000256" key="1">
    <source>
        <dbReference type="ARBA" id="ARBA00004193"/>
    </source>
</evidence>
<dbReference type="SMART" id="SM00220">
    <property type="entry name" value="S_TKc"/>
    <property type="match status" value="1"/>
</dbReference>
<keyword evidence="3" id="KW-1003">Cell membrane</keyword>
<comment type="catalytic activity">
    <reaction evidence="11">
        <text>L-threonyl-[protein] + ATP = O-phospho-L-threonyl-[protein] + ADP + H(+)</text>
        <dbReference type="Rhea" id="RHEA:46608"/>
        <dbReference type="Rhea" id="RHEA-COMP:11060"/>
        <dbReference type="Rhea" id="RHEA-COMP:11605"/>
        <dbReference type="ChEBI" id="CHEBI:15378"/>
        <dbReference type="ChEBI" id="CHEBI:30013"/>
        <dbReference type="ChEBI" id="CHEBI:30616"/>
        <dbReference type="ChEBI" id="CHEBI:61977"/>
        <dbReference type="ChEBI" id="CHEBI:456216"/>
        <dbReference type="EC" id="2.7.11.1"/>
    </reaction>
</comment>
<dbReference type="GO" id="GO:0004674">
    <property type="term" value="F:protein serine/threonine kinase activity"/>
    <property type="evidence" value="ECO:0007669"/>
    <property type="project" value="UniProtKB-KW"/>
</dbReference>
<protein>
    <recommendedName>
        <fullName evidence="2">non-specific serine/threonine protein kinase</fullName>
        <ecNumber evidence="2">2.7.11.1</ecNumber>
    </recommendedName>
</protein>
<dbReference type="SUPFAM" id="SSF56112">
    <property type="entry name" value="Protein kinase-like (PK-like)"/>
    <property type="match status" value="1"/>
</dbReference>
<evidence type="ECO:0000256" key="7">
    <source>
        <dbReference type="ARBA" id="ARBA00022777"/>
    </source>
</evidence>
<evidence type="ECO:0000313" key="17">
    <source>
        <dbReference type="EMBL" id="KAF8780497.1"/>
    </source>
</evidence>
<dbReference type="InterPro" id="IPR017441">
    <property type="entry name" value="Protein_kinase_ATP_BS"/>
</dbReference>
<keyword evidence="6 13" id="KW-0547">Nucleotide-binding</keyword>
<gene>
    <name evidence="17" type="ORF">HU200_001622</name>
</gene>
<reference evidence="17" key="1">
    <citation type="submission" date="2020-07" db="EMBL/GenBank/DDBJ databases">
        <title>Genome sequence and genetic diversity analysis of an under-domesticated orphan crop, white fonio (Digitaria exilis).</title>
        <authorList>
            <person name="Bennetzen J.L."/>
            <person name="Chen S."/>
            <person name="Ma X."/>
            <person name="Wang X."/>
            <person name="Yssel A.E.J."/>
            <person name="Chaluvadi S.R."/>
            <person name="Johnson M."/>
            <person name="Gangashetty P."/>
            <person name="Hamidou F."/>
            <person name="Sanogo M.D."/>
            <person name="Zwaenepoel A."/>
            <person name="Wallace J."/>
            <person name="Van De Peer Y."/>
            <person name="Van Deynze A."/>
        </authorList>
    </citation>
    <scope>NUCLEOTIDE SEQUENCE</scope>
    <source>
        <tissue evidence="17">Leaves</tissue>
    </source>
</reference>
<dbReference type="OrthoDB" id="4062651at2759"/>
<dbReference type="FunFam" id="3.30.200.20:FF:000244">
    <property type="entry name" value="Serine/threonine-protein kinase CDL1-like"/>
    <property type="match status" value="1"/>
</dbReference>
<dbReference type="FunFam" id="1.10.510.10:FF:000543">
    <property type="entry name" value="Serine/threonine-protein kinase CDL1-like"/>
    <property type="match status" value="1"/>
</dbReference>
<dbReference type="CDD" id="cd14066">
    <property type="entry name" value="STKc_IRAK"/>
    <property type="match status" value="1"/>
</dbReference>
<keyword evidence="8 13" id="KW-0067">ATP-binding</keyword>
<comment type="caution">
    <text evidence="17">The sequence shown here is derived from an EMBL/GenBank/DDBJ whole genome shotgun (WGS) entry which is preliminary data.</text>
</comment>
<evidence type="ECO:0000256" key="14">
    <source>
        <dbReference type="RuleBase" id="RU000304"/>
    </source>
</evidence>
<evidence type="ECO:0000256" key="9">
    <source>
        <dbReference type="ARBA" id="ARBA00023136"/>
    </source>
</evidence>
<dbReference type="Gene3D" id="1.10.510.10">
    <property type="entry name" value="Transferase(Phosphotransferase) domain 1"/>
    <property type="match status" value="1"/>
</dbReference>
<dbReference type="Gene3D" id="3.30.200.20">
    <property type="entry name" value="Phosphorylase Kinase, domain 1"/>
    <property type="match status" value="1"/>
</dbReference>
<evidence type="ECO:0000259" key="16">
    <source>
        <dbReference type="PROSITE" id="PS50011"/>
    </source>
</evidence>
<evidence type="ECO:0000256" key="6">
    <source>
        <dbReference type="ARBA" id="ARBA00022741"/>
    </source>
</evidence>